<dbReference type="Pfam" id="PF01408">
    <property type="entry name" value="GFO_IDH_MocA"/>
    <property type="match status" value="1"/>
</dbReference>
<feature type="domain" description="Gfo/Idh/MocA-like oxidoreductase C-terminal" evidence="2">
    <location>
        <begin position="225"/>
        <end position="486"/>
    </location>
</feature>
<keyword evidence="3" id="KW-0560">Oxidoreductase</keyword>
<dbReference type="SUPFAM" id="SSF55347">
    <property type="entry name" value="Glyceraldehyde-3-phosphate dehydrogenase-like, C-terminal domain"/>
    <property type="match status" value="1"/>
</dbReference>
<name>A0A6N3ENN6_9BACT</name>
<dbReference type="PANTHER" id="PTHR43377:SF2">
    <property type="entry name" value="BINDING ROSSMANN FOLD OXIDOREDUCTASE, PUTATIVE (AFU_ORTHOLOGUE AFUA_4G00560)-RELATED"/>
    <property type="match status" value="1"/>
</dbReference>
<dbReference type="InterPro" id="IPR000683">
    <property type="entry name" value="Gfo/Idh/MocA-like_OxRdtase_N"/>
</dbReference>
<dbReference type="EC" id="1.-.-.-" evidence="3"/>
<dbReference type="EMBL" id="CACRUV010000022">
    <property type="protein sequence ID" value="VYU39267.1"/>
    <property type="molecule type" value="Genomic_DNA"/>
</dbReference>
<dbReference type="PANTHER" id="PTHR43377">
    <property type="entry name" value="BILIVERDIN REDUCTASE A"/>
    <property type="match status" value="1"/>
</dbReference>
<proteinExistence type="predicted"/>
<feature type="domain" description="Gfo/Idh/MocA-like oxidoreductase N-terminal" evidence="1">
    <location>
        <begin position="89"/>
        <end position="212"/>
    </location>
</feature>
<organism evidence="3">
    <name type="scientific">Parabacteroides merdae</name>
    <dbReference type="NCBI Taxonomy" id="46503"/>
    <lineage>
        <taxon>Bacteria</taxon>
        <taxon>Pseudomonadati</taxon>
        <taxon>Bacteroidota</taxon>
        <taxon>Bacteroidia</taxon>
        <taxon>Bacteroidales</taxon>
        <taxon>Tannerellaceae</taxon>
        <taxon>Parabacteroides</taxon>
    </lineage>
</organism>
<dbReference type="SUPFAM" id="SSF51735">
    <property type="entry name" value="NAD(P)-binding Rossmann-fold domains"/>
    <property type="match status" value="1"/>
</dbReference>
<dbReference type="Pfam" id="PF02894">
    <property type="entry name" value="GFO_IDH_MocA_C"/>
    <property type="match status" value="1"/>
</dbReference>
<gene>
    <name evidence="3" type="primary">yteT_1</name>
    <name evidence="3" type="ORF">PMLFYP103_01988</name>
</gene>
<evidence type="ECO:0000313" key="3">
    <source>
        <dbReference type="EMBL" id="VYU39267.1"/>
    </source>
</evidence>
<evidence type="ECO:0000259" key="2">
    <source>
        <dbReference type="Pfam" id="PF02894"/>
    </source>
</evidence>
<sequence length="504" mass="57200">MPQNCIYLQCSEELFEKNSSIAEYEIIENLKTDHKNIQNIITMHNTTNQMSRRHFLATTGAIAGTALLNPLSDIKAKTTGISAPTGKKLRIALVGTGGRGTSMWGRDILKSYPDYLEFVGLCDKNEGRVETGKRIIGTSCPTYTDFEKMMNETKPDVLIVTTMDSTHHQFIIRGMELGADIITEKPMTTDEKKIQAILDAEKRTGKTCRVTFNYRYSPHRAKIWELLRAGEIGDITSVDFHWYLDTSHGADYFRRWHRLVECSGSLWVHKASHHFDLLNWWIDSDPESVYALGALNHYGKNGTIRAENCRTCPHTDKCKFFFDITKNKNYMELYVVNEKYDGYLRDGCVFKKDVNIFDKMAATIKYKNGVQVAYSLTTYSPYEGYRIAFNGTKGRLEAWIQESKPTSDANYDEIVLFKNFNKRQYIQIPFGTSGHGGGDALLKDQIFLPNIDDPFQQCANTRDGALACLVGIAARNSIASGQPVKIADLTSIQPQEKKLYKRIL</sequence>
<evidence type="ECO:0000259" key="1">
    <source>
        <dbReference type="Pfam" id="PF01408"/>
    </source>
</evidence>
<dbReference type="InterPro" id="IPR036291">
    <property type="entry name" value="NAD(P)-bd_dom_sf"/>
</dbReference>
<dbReference type="Gene3D" id="3.30.360.10">
    <property type="entry name" value="Dihydrodipicolinate Reductase, domain 2"/>
    <property type="match status" value="1"/>
</dbReference>
<dbReference type="InterPro" id="IPR004104">
    <property type="entry name" value="Gfo/Idh/MocA-like_OxRdtase_C"/>
</dbReference>
<dbReference type="GO" id="GO:0016491">
    <property type="term" value="F:oxidoreductase activity"/>
    <property type="evidence" value="ECO:0007669"/>
    <property type="project" value="UniProtKB-KW"/>
</dbReference>
<dbReference type="InterPro" id="IPR051450">
    <property type="entry name" value="Gfo/Idh/MocA_Oxidoreductases"/>
</dbReference>
<accession>A0A6N3ENN6</accession>
<dbReference type="GO" id="GO:0000166">
    <property type="term" value="F:nucleotide binding"/>
    <property type="evidence" value="ECO:0007669"/>
    <property type="project" value="InterPro"/>
</dbReference>
<dbReference type="Gene3D" id="3.40.50.720">
    <property type="entry name" value="NAD(P)-binding Rossmann-like Domain"/>
    <property type="match status" value="1"/>
</dbReference>
<dbReference type="AlphaFoldDB" id="A0A6N3ENN6"/>
<protein>
    <submittedName>
        <fullName evidence="3">Oxidoreductase YteT</fullName>
        <ecNumber evidence="3">1.-.-.-</ecNumber>
    </submittedName>
</protein>
<reference evidence="3" key="1">
    <citation type="submission" date="2019-11" db="EMBL/GenBank/DDBJ databases">
        <authorList>
            <person name="Feng L."/>
        </authorList>
    </citation>
    <scope>NUCLEOTIDE SEQUENCE</scope>
    <source>
        <strain evidence="3">PmerdaeLFYP103</strain>
    </source>
</reference>